<keyword evidence="8" id="KW-1185">Reference proteome</keyword>
<dbReference type="Pfam" id="PF04335">
    <property type="entry name" value="VirB8"/>
    <property type="match status" value="1"/>
</dbReference>
<dbReference type="PIRSF" id="PIRSF003299">
    <property type="entry name" value="VirB8_PtlE"/>
    <property type="match status" value="1"/>
</dbReference>
<reference evidence="7 8" key="1">
    <citation type="submission" date="2016-10" db="EMBL/GenBank/DDBJ databases">
        <authorList>
            <person name="de Groot N.N."/>
        </authorList>
    </citation>
    <scope>NUCLEOTIDE SEQUENCE [LARGE SCALE GENOMIC DNA]</scope>
    <source>
        <strain evidence="7 8">DSM 17890</strain>
    </source>
</reference>
<evidence type="ECO:0000256" key="1">
    <source>
        <dbReference type="ARBA" id="ARBA00004167"/>
    </source>
</evidence>
<evidence type="ECO:0000313" key="7">
    <source>
        <dbReference type="EMBL" id="SDX93918.1"/>
    </source>
</evidence>
<evidence type="ECO:0000313" key="8">
    <source>
        <dbReference type="Proteomes" id="UP000199118"/>
    </source>
</evidence>
<protein>
    <submittedName>
        <fullName evidence="7">Type IV secretion system protein VirB8</fullName>
    </submittedName>
</protein>
<keyword evidence="3 5" id="KW-1133">Transmembrane helix</keyword>
<dbReference type="GO" id="GO:0016020">
    <property type="term" value="C:membrane"/>
    <property type="evidence" value="ECO:0007669"/>
    <property type="project" value="UniProtKB-SubCell"/>
</dbReference>
<dbReference type="EMBL" id="FNMZ01000014">
    <property type="protein sequence ID" value="SDX93918.1"/>
    <property type="molecule type" value="Genomic_DNA"/>
</dbReference>
<dbReference type="STRING" id="356660.SAMN05444336_11416"/>
<dbReference type="InterPro" id="IPR026264">
    <property type="entry name" value="VirB8/PtlE"/>
</dbReference>
<dbReference type="CDD" id="cd16424">
    <property type="entry name" value="VirB8"/>
    <property type="match status" value="1"/>
</dbReference>
<accession>A0A1H3FU79</accession>
<feature type="transmembrane region" description="Helical" evidence="5">
    <location>
        <begin position="26"/>
        <end position="51"/>
    </location>
</feature>
<evidence type="ECO:0000256" key="3">
    <source>
        <dbReference type="ARBA" id="ARBA00022989"/>
    </source>
</evidence>
<organism evidence="7 8">
    <name type="scientific">Albimonas donghaensis</name>
    <dbReference type="NCBI Taxonomy" id="356660"/>
    <lineage>
        <taxon>Bacteria</taxon>
        <taxon>Pseudomonadati</taxon>
        <taxon>Pseudomonadota</taxon>
        <taxon>Alphaproteobacteria</taxon>
        <taxon>Rhodobacterales</taxon>
        <taxon>Paracoccaceae</taxon>
        <taxon>Albimonas</taxon>
    </lineage>
</organism>
<dbReference type="Gene3D" id="3.10.450.230">
    <property type="entry name" value="VirB8 protein"/>
    <property type="match status" value="1"/>
</dbReference>
<dbReference type="OrthoDB" id="7366154at2"/>
<dbReference type="GO" id="GO:0030255">
    <property type="term" value="P:protein secretion by the type IV secretion system"/>
    <property type="evidence" value="ECO:0007669"/>
    <property type="project" value="InterPro"/>
</dbReference>
<proteinExistence type="predicted"/>
<dbReference type="RefSeq" id="WP_092685469.1">
    <property type="nucleotide sequence ID" value="NZ_FNMZ01000014.1"/>
</dbReference>
<keyword evidence="2 5" id="KW-0812">Transmembrane</keyword>
<gene>
    <name evidence="7" type="ORF">SAMN05444336_11416</name>
</gene>
<dbReference type="InterPro" id="IPR007430">
    <property type="entry name" value="VirB8"/>
</dbReference>
<evidence type="ECO:0000256" key="2">
    <source>
        <dbReference type="ARBA" id="ARBA00022692"/>
    </source>
</evidence>
<name>A0A1H3FU79_9RHOB</name>
<sequence length="224" mass="24717">MPPSPASTALAFETELFFSLRRQRSIAWGVAGVSLLTALGASLALAMALPLKEIRPYVVMVDRSTGESELVVSTRPGSLAERNAVREAELVRYVASRETYDPADNAERIPMVAGLSEGQADVSLRALWTAAAENYPPNLYGAETRISVRVRAVSILSEDAAQVRFVRRLEKPGIQPVERDFVATIGFAFRPRVERTLEQVWANPLGFTVTRYRVDAETLRPREG</sequence>
<keyword evidence="4 5" id="KW-0472">Membrane</keyword>
<dbReference type="InterPro" id="IPR032710">
    <property type="entry name" value="NTF2-like_dom_sf"/>
</dbReference>
<evidence type="ECO:0000259" key="6">
    <source>
        <dbReference type="Pfam" id="PF04335"/>
    </source>
</evidence>
<evidence type="ECO:0000256" key="4">
    <source>
        <dbReference type="ARBA" id="ARBA00023136"/>
    </source>
</evidence>
<dbReference type="AlphaFoldDB" id="A0A1H3FU79"/>
<evidence type="ECO:0000256" key="5">
    <source>
        <dbReference type="SAM" id="Phobius"/>
    </source>
</evidence>
<feature type="domain" description="Bacterial virulence protein VirB8" evidence="6">
    <location>
        <begin position="9"/>
        <end position="217"/>
    </location>
</feature>
<comment type="subcellular location">
    <subcellularLocation>
        <location evidence="1">Membrane</location>
        <topology evidence="1">Single-pass membrane protein</topology>
    </subcellularLocation>
</comment>
<dbReference type="Proteomes" id="UP000199118">
    <property type="component" value="Unassembled WGS sequence"/>
</dbReference>
<dbReference type="SUPFAM" id="SSF54427">
    <property type="entry name" value="NTF2-like"/>
    <property type="match status" value="1"/>
</dbReference>